<feature type="transmembrane region" description="Helical" evidence="2">
    <location>
        <begin position="39"/>
        <end position="60"/>
    </location>
</feature>
<feature type="transmembrane region" description="Helical" evidence="2">
    <location>
        <begin position="156"/>
        <end position="187"/>
    </location>
</feature>
<gene>
    <name evidence="4" type="ORF">UFOPK2579_00338</name>
</gene>
<protein>
    <submittedName>
        <fullName evidence="4">Unannotated protein</fullName>
    </submittedName>
</protein>
<dbReference type="PANTHER" id="PTHR42736:SF1">
    <property type="entry name" value="PROTEIN-GLUTAMINE GAMMA-GLUTAMYLTRANSFERASE"/>
    <property type="match status" value="1"/>
</dbReference>
<dbReference type="Gene3D" id="3.10.620.30">
    <property type="match status" value="1"/>
</dbReference>
<dbReference type="SMART" id="SM00460">
    <property type="entry name" value="TGc"/>
    <property type="match status" value="1"/>
</dbReference>
<dbReference type="SUPFAM" id="SSF54001">
    <property type="entry name" value="Cysteine proteinases"/>
    <property type="match status" value="1"/>
</dbReference>
<keyword evidence="2" id="KW-0472">Membrane</keyword>
<dbReference type="Pfam" id="PF01841">
    <property type="entry name" value="Transglut_core"/>
    <property type="match status" value="1"/>
</dbReference>
<dbReference type="InterPro" id="IPR002931">
    <property type="entry name" value="Transglutaminase-like"/>
</dbReference>
<dbReference type="PANTHER" id="PTHR42736">
    <property type="entry name" value="PROTEIN-GLUTAMINE GAMMA-GLUTAMYLTRANSFERASE"/>
    <property type="match status" value="1"/>
</dbReference>
<dbReference type="InterPro" id="IPR021878">
    <property type="entry name" value="TgpA_N"/>
</dbReference>
<accession>A0A6J6NV90</accession>
<dbReference type="EMBL" id="CAEZXR010000025">
    <property type="protein sequence ID" value="CAB4689922.1"/>
    <property type="molecule type" value="Genomic_DNA"/>
</dbReference>
<dbReference type="AlphaFoldDB" id="A0A6J6NV90"/>
<evidence type="ECO:0000256" key="1">
    <source>
        <dbReference type="SAM" id="MobiDB-lite"/>
    </source>
</evidence>
<feature type="transmembrane region" description="Helical" evidence="2">
    <location>
        <begin position="125"/>
        <end position="144"/>
    </location>
</feature>
<sequence>MSRTRTSLSTTATMAVVAAATTWVTMLSWRGFTEQPGDFLWPLLVVAVVVAGTGTLCRWWRFAAPGVLAAQVVLSGMVTSLLLSGSPVPVGPAWDRLLTAFADASDSAQQYAAPVPAEVPGVDPLLIAGGLGCLVLVDLLACTLRRVPLAGLPLLTVYTVPVSLLGAGLTWWVFALTAAGFLVLLYLHEAEQVSRWGRALGEDLGDDSTSLGGRTGAVRGSGAAIGVLATGLALAVPLAIPTLDVHLFDIGNGPGGDGKVDISNPMTDLRRDLRRDSDVPLLQVRTDDPDPSYLRIAVLNRFTADQWSSGDRQIPAANQAAGVMPALIGVDADVPRRRFEYAVQVSDELESRWLPTFSPLERIDAAGDWRYDVTTLDFLASDDDLDTAGLDYTMTGIDLDLSAQELAAAPASSGIVPSEFTSLPPGLPPIVRDLAAQVTAGAPTRFQKAVALQDWFRSEFTYDLADAEQGNGASALEDFLSPEGDRSGYCEQFASAMAVMARQLNIPARVAVGFLRPDRIGDDTYEYSAYDLHAWPELFIAGSGWVRFEPTPADRASNVPAYTRVDLPDTGLPAVPTPTGRADDELPDRGLSAGSDLPEDRGSDAADADADQTTWLPALAVVAGLALVVLLLLLPRLVRSRRRERLLGQGVEGVWTELYATAIDLGLAWTPARSPRQSGEQLAAQLGSTIDPWAYERPARGPEVAPEAVAALGRLVAELEQRRYARPGTAASVTARDDAETCLAAMAAGAGPRARRRAAWWPRSVLTREWRRTEAVSRDGELVDHVG</sequence>
<feature type="region of interest" description="Disordered" evidence="1">
    <location>
        <begin position="567"/>
        <end position="609"/>
    </location>
</feature>
<feature type="transmembrane region" description="Helical" evidence="2">
    <location>
        <begin position="67"/>
        <end position="88"/>
    </location>
</feature>
<feature type="transmembrane region" description="Helical" evidence="2">
    <location>
        <begin position="12"/>
        <end position="33"/>
    </location>
</feature>
<name>A0A6J6NV90_9ZZZZ</name>
<evidence type="ECO:0000259" key="3">
    <source>
        <dbReference type="SMART" id="SM00460"/>
    </source>
</evidence>
<feature type="domain" description="Transglutaminase-like" evidence="3">
    <location>
        <begin position="482"/>
        <end position="552"/>
    </location>
</feature>
<organism evidence="4">
    <name type="scientific">freshwater metagenome</name>
    <dbReference type="NCBI Taxonomy" id="449393"/>
    <lineage>
        <taxon>unclassified sequences</taxon>
        <taxon>metagenomes</taxon>
        <taxon>ecological metagenomes</taxon>
    </lineage>
</organism>
<evidence type="ECO:0000256" key="2">
    <source>
        <dbReference type="SAM" id="Phobius"/>
    </source>
</evidence>
<reference evidence="4" key="1">
    <citation type="submission" date="2020-05" db="EMBL/GenBank/DDBJ databases">
        <authorList>
            <person name="Chiriac C."/>
            <person name="Salcher M."/>
            <person name="Ghai R."/>
            <person name="Kavagutti S V."/>
        </authorList>
    </citation>
    <scope>NUCLEOTIDE SEQUENCE</scope>
</reference>
<proteinExistence type="predicted"/>
<evidence type="ECO:0000313" key="4">
    <source>
        <dbReference type="EMBL" id="CAB4689922.1"/>
    </source>
</evidence>
<dbReference type="InterPro" id="IPR038765">
    <property type="entry name" value="Papain-like_cys_pep_sf"/>
</dbReference>
<keyword evidence="2" id="KW-1133">Transmembrane helix</keyword>
<dbReference type="Pfam" id="PF11992">
    <property type="entry name" value="TgpA_N"/>
    <property type="match status" value="1"/>
</dbReference>
<feature type="transmembrane region" description="Helical" evidence="2">
    <location>
        <begin position="615"/>
        <end position="634"/>
    </location>
</feature>
<keyword evidence="2" id="KW-0812">Transmembrane</keyword>
<dbReference type="InterPro" id="IPR052901">
    <property type="entry name" value="Bact_TGase-like"/>
</dbReference>